<protein>
    <submittedName>
        <fullName evidence="2">Uncharacterized protein</fullName>
    </submittedName>
</protein>
<keyword evidence="1" id="KW-0732">Signal</keyword>
<dbReference type="AlphaFoldDB" id="A0A6J4QUR6"/>
<feature type="chain" id="PRO_5026729518" evidence="1">
    <location>
        <begin position="28"/>
        <end position="35"/>
    </location>
</feature>
<name>A0A6J4QUR6_9ACTN</name>
<gene>
    <name evidence="2" type="ORF">AVDCRST_MAG58-1405</name>
</gene>
<evidence type="ECO:0000313" key="2">
    <source>
        <dbReference type="EMBL" id="CAA9455498.1"/>
    </source>
</evidence>
<feature type="signal peptide" evidence="1">
    <location>
        <begin position="1"/>
        <end position="27"/>
    </location>
</feature>
<sequence length="35" mass="3535">MLRKILAALVAAAMLAAMMAMSGVALAQGGDVCER</sequence>
<organism evidence="2">
    <name type="scientific">uncultured Rubrobacteraceae bacterium</name>
    <dbReference type="NCBI Taxonomy" id="349277"/>
    <lineage>
        <taxon>Bacteria</taxon>
        <taxon>Bacillati</taxon>
        <taxon>Actinomycetota</taxon>
        <taxon>Rubrobacteria</taxon>
        <taxon>Rubrobacterales</taxon>
        <taxon>Rubrobacteraceae</taxon>
        <taxon>environmental samples</taxon>
    </lineage>
</organism>
<evidence type="ECO:0000256" key="1">
    <source>
        <dbReference type="SAM" id="SignalP"/>
    </source>
</evidence>
<dbReference type="EMBL" id="CADCVF010000035">
    <property type="protein sequence ID" value="CAA9455498.1"/>
    <property type="molecule type" value="Genomic_DNA"/>
</dbReference>
<proteinExistence type="predicted"/>
<accession>A0A6J4QUR6</accession>
<reference evidence="2" key="1">
    <citation type="submission" date="2020-02" db="EMBL/GenBank/DDBJ databases">
        <authorList>
            <person name="Meier V. D."/>
        </authorList>
    </citation>
    <scope>NUCLEOTIDE SEQUENCE</scope>
    <source>
        <strain evidence="2">AVDCRST_MAG58</strain>
    </source>
</reference>